<accession>A0A0C2IV18</accession>
<name>A0A0C2IV18_THEKT</name>
<evidence type="ECO:0000313" key="2">
    <source>
        <dbReference type="EMBL" id="KII60662.1"/>
    </source>
</evidence>
<proteinExistence type="predicted"/>
<dbReference type="Proteomes" id="UP000031668">
    <property type="component" value="Unassembled WGS sequence"/>
</dbReference>
<evidence type="ECO:0000256" key="1">
    <source>
        <dbReference type="SAM" id="MobiDB-lite"/>
    </source>
</evidence>
<feature type="compositionally biased region" description="Basic and acidic residues" evidence="1">
    <location>
        <begin position="1"/>
        <end position="18"/>
    </location>
</feature>
<sequence length="218" mass="24814">MLGREDPGHNEIPDHPFNDQHPGSYFDDLALKKMLDPNTSTDNLTMLYFCRVNCHKGVCSRCFDGIKNSSAVAGFINKTTNGKYSARLPGEKDDRKNNYYDFPSKNHIRIDYVYLSPKMATGLKKSDKKLRFYINELLTVEKANISVSGKPLQDEIVIKTKYYDIQISEFGLNINGDKLNQSLSQCSGYHVFETDGDSSSYGVFIHKFYQGINIFFLS</sequence>
<dbReference type="EMBL" id="JWZT01005525">
    <property type="protein sequence ID" value="KII60662.1"/>
    <property type="molecule type" value="Genomic_DNA"/>
</dbReference>
<reference evidence="2 3" key="1">
    <citation type="journal article" date="2014" name="Genome Biol. Evol.">
        <title>The genome of the myxosporean Thelohanellus kitauei shows adaptations to nutrient acquisition within its fish host.</title>
        <authorList>
            <person name="Yang Y."/>
            <person name="Xiong J."/>
            <person name="Zhou Z."/>
            <person name="Huo F."/>
            <person name="Miao W."/>
            <person name="Ran C."/>
            <person name="Liu Y."/>
            <person name="Zhang J."/>
            <person name="Feng J."/>
            <person name="Wang M."/>
            <person name="Wang M."/>
            <person name="Wang L."/>
            <person name="Yao B."/>
        </authorList>
    </citation>
    <scope>NUCLEOTIDE SEQUENCE [LARGE SCALE GENOMIC DNA]</scope>
    <source>
        <strain evidence="2">Wuqing</strain>
    </source>
</reference>
<keyword evidence="3" id="KW-1185">Reference proteome</keyword>
<evidence type="ECO:0000313" key="3">
    <source>
        <dbReference type="Proteomes" id="UP000031668"/>
    </source>
</evidence>
<feature type="region of interest" description="Disordered" evidence="1">
    <location>
        <begin position="1"/>
        <end position="20"/>
    </location>
</feature>
<gene>
    <name evidence="2" type="ORF">RF11_10526</name>
</gene>
<protein>
    <submittedName>
        <fullName evidence="2">Uncharacterized protein</fullName>
    </submittedName>
</protein>
<organism evidence="2 3">
    <name type="scientific">Thelohanellus kitauei</name>
    <name type="common">Myxosporean</name>
    <dbReference type="NCBI Taxonomy" id="669202"/>
    <lineage>
        <taxon>Eukaryota</taxon>
        <taxon>Metazoa</taxon>
        <taxon>Cnidaria</taxon>
        <taxon>Myxozoa</taxon>
        <taxon>Myxosporea</taxon>
        <taxon>Bivalvulida</taxon>
        <taxon>Platysporina</taxon>
        <taxon>Myxobolidae</taxon>
        <taxon>Thelohanellus</taxon>
    </lineage>
</organism>
<comment type="caution">
    <text evidence="2">The sequence shown here is derived from an EMBL/GenBank/DDBJ whole genome shotgun (WGS) entry which is preliminary data.</text>
</comment>
<dbReference type="AlphaFoldDB" id="A0A0C2IV18"/>